<dbReference type="GO" id="GO:0009103">
    <property type="term" value="P:lipopolysaccharide biosynthetic process"/>
    <property type="evidence" value="ECO:0007669"/>
    <property type="project" value="TreeGrafter"/>
</dbReference>
<dbReference type="CDD" id="cd03801">
    <property type="entry name" value="GT4_PimA-like"/>
    <property type="match status" value="1"/>
</dbReference>
<proteinExistence type="predicted"/>
<reference evidence="4 5" key="2">
    <citation type="journal article" date="2009" name="Proc. Natl. Acad. Sci. U.S.A.">
        <title>On the chimeric nature, thermophilic origin, and phylogenetic placement of the Thermotogales.</title>
        <authorList>
            <person name="Zhaxybayeva O."/>
            <person name="Swithers K.S."/>
            <person name="Lapierre P."/>
            <person name="Fournier G.P."/>
            <person name="Bickhart D.M."/>
            <person name="DeBoy R.T."/>
            <person name="Nelson K.E."/>
            <person name="Nesbo C.L."/>
            <person name="Doolittle W.F."/>
            <person name="Gogarten J.P."/>
            <person name="Noll K.M."/>
        </authorList>
    </citation>
    <scope>NUCLEOTIDE SEQUENCE [LARGE SCALE GENOMIC DNA]</scope>
    <source>
        <strain evidence="5">ATCC BAA-301 / DSM 14385 / NBRC 107922 / TMO</strain>
    </source>
</reference>
<evidence type="ECO:0000259" key="3">
    <source>
        <dbReference type="Pfam" id="PF13439"/>
    </source>
</evidence>
<reference evidence="4 5" key="1">
    <citation type="submission" date="2007-08" db="EMBL/GenBank/DDBJ databases">
        <title>Complete sequence of Thermotoga lettingae TMO.</title>
        <authorList>
            <consortium name="US DOE Joint Genome Institute"/>
            <person name="Copeland A."/>
            <person name="Lucas S."/>
            <person name="Lapidus A."/>
            <person name="Barry K."/>
            <person name="Glavina del Rio T."/>
            <person name="Dalin E."/>
            <person name="Tice H."/>
            <person name="Pitluck S."/>
            <person name="Foster B."/>
            <person name="Bruce D."/>
            <person name="Schmutz J."/>
            <person name="Larimer F."/>
            <person name="Land M."/>
            <person name="Hauser L."/>
            <person name="Kyrpides N."/>
            <person name="Mikhailova N."/>
            <person name="Nelson K."/>
            <person name="Gogarten J.P."/>
            <person name="Noll K."/>
            <person name="Richardson P."/>
        </authorList>
    </citation>
    <scope>NUCLEOTIDE SEQUENCE [LARGE SCALE GENOMIC DNA]</scope>
    <source>
        <strain evidence="5">ATCC BAA-301 / DSM 14385 / NBRC 107922 / TMO</strain>
    </source>
</reference>
<dbReference type="EMBL" id="CP000812">
    <property type="protein sequence ID" value="ABV33748.1"/>
    <property type="molecule type" value="Genomic_DNA"/>
</dbReference>
<dbReference type="OrthoDB" id="9815550at2"/>
<dbReference type="CAZy" id="GT4">
    <property type="family name" value="Glycosyltransferase Family 4"/>
</dbReference>
<dbReference type="Pfam" id="PF00534">
    <property type="entry name" value="Glycos_transf_1"/>
    <property type="match status" value="1"/>
</dbReference>
<dbReference type="HOGENOM" id="CLU_009583_2_5_0"/>
<accession>A8F6G4</accession>
<dbReference type="AlphaFoldDB" id="A8F6G4"/>
<evidence type="ECO:0000313" key="5">
    <source>
        <dbReference type="Proteomes" id="UP000002016"/>
    </source>
</evidence>
<dbReference type="PANTHER" id="PTHR46401">
    <property type="entry name" value="GLYCOSYLTRANSFERASE WBBK-RELATED"/>
    <property type="match status" value="1"/>
</dbReference>
<dbReference type="Proteomes" id="UP000002016">
    <property type="component" value="Chromosome"/>
</dbReference>
<dbReference type="RefSeq" id="WP_012003229.1">
    <property type="nucleotide sequence ID" value="NC_009828.1"/>
</dbReference>
<dbReference type="STRING" id="416591.Tlet_1183"/>
<organism evidence="4 5">
    <name type="scientific">Pseudothermotoga lettingae (strain ATCC BAA-301 / DSM 14385 / NBRC 107922 / TMO)</name>
    <name type="common">Thermotoga lettingae</name>
    <dbReference type="NCBI Taxonomy" id="416591"/>
    <lineage>
        <taxon>Bacteria</taxon>
        <taxon>Thermotogati</taxon>
        <taxon>Thermotogota</taxon>
        <taxon>Thermotogae</taxon>
        <taxon>Thermotogales</taxon>
        <taxon>Thermotogaceae</taxon>
        <taxon>Pseudothermotoga</taxon>
    </lineage>
</organism>
<dbReference type="KEGG" id="tle:Tlet_1183"/>
<sequence length="394" mass="45261">MKIAMLSADNSKFMVSGGKHVHQNLLERGLKRLGYDVITFYPPVETKKWIRILKTVFSNPYSVFSLYVRYRKNIEKGLRYFSSLKLDEFDVIHCHDVVSPYPISHPLTVLTLHGYLAREAINYSPEAVSEKDKQKIFDFCMQIERQAVQKVKHIITVDSRLKNYVIQEFGYPEDRITVIYNAVDTDLFSPVTDDVKISLRNELGLPRDAFIVLVPRRYVKKNGVDYAACAFSKIKSDDYFFVFAGRGPLKSKIQEILKDNKNALILDAVPNYEVHKYYKAADVILIPSVTSDDVEEATSLSMLEGMACGKVVICTNIGGMKEVVKHMENGLLIEQKNPDAIIEALQYAKDNYDNLSELRKKTREYAVKNHSYTEHAKRIIEVYNKVLPETRRPQ</sequence>
<dbReference type="Gene3D" id="3.40.50.2000">
    <property type="entry name" value="Glycogen Phosphorylase B"/>
    <property type="match status" value="2"/>
</dbReference>
<evidence type="ECO:0000259" key="2">
    <source>
        <dbReference type="Pfam" id="PF00534"/>
    </source>
</evidence>
<dbReference type="PANTHER" id="PTHR46401:SF2">
    <property type="entry name" value="GLYCOSYLTRANSFERASE WBBK-RELATED"/>
    <property type="match status" value="1"/>
</dbReference>
<dbReference type="InterPro" id="IPR001296">
    <property type="entry name" value="Glyco_trans_1"/>
</dbReference>
<keyword evidence="5" id="KW-1185">Reference proteome</keyword>
<gene>
    <name evidence="4" type="ordered locus">Tlet_1183</name>
</gene>
<protein>
    <submittedName>
        <fullName evidence="4">Glycosyl transferase group 1</fullName>
    </submittedName>
</protein>
<dbReference type="GO" id="GO:0016757">
    <property type="term" value="F:glycosyltransferase activity"/>
    <property type="evidence" value="ECO:0007669"/>
    <property type="project" value="InterPro"/>
</dbReference>
<evidence type="ECO:0000313" key="4">
    <source>
        <dbReference type="EMBL" id="ABV33748.1"/>
    </source>
</evidence>
<feature type="domain" description="Glycosyltransferase subfamily 4-like N-terminal" evidence="3">
    <location>
        <begin position="17"/>
        <end position="186"/>
    </location>
</feature>
<evidence type="ECO:0000256" key="1">
    <source>
        <dbReference type="ARBA" id="ARBA00022679"/>
    </source>
</evidence>
<dbReference type="Pfam" id="PF13439">
    <property type="entry name" value="Glyco_transf_4"/>
    <property type="match status" value="1"/>
</dbReference>
<name>A8F6G4_PSELT</name>
<dbReference type="eggNOG" id="COG0438">
    <property type="taxonomic scope" value="Bacteria"/>
</dbReference>
<dbReference type="InterPro" id="IPR028098">
    <property type="entry name" value="Glyco_trans_4-like_N"/>
</dbReference>
<feature type="domain" description="Glycosyl transferase family 1" evidence="2">
    <location>
        <begin position="199"/>
        <end position="366"/>
    </location>
</feature>
<keyword evidence="1 4" id="KW-0808">Transferase</keyword>
<dbReference type="SUPFAM" id="SSF53756">
    <property type="entry name" value="UDP-Glycosyltransferase/glycogen phosphorylase"/>
    <property type="match status" value="1"/>
</dbReference>